<organism evidence="2 3">
    <name type="scientific">Mediterraneibacter gnavus</name>
    <name type="common">Ruminococcus gnavus</name>
    <dbReference type="NCBI Taxonomy" id="33038"/>
    <lineage>
        <taxon>Bacteria</taxon>
        <taxon>Bacillati</taxon>
        <taxon>Bacillota</taxon>
        <taxon>Clostridia</taxon>
        <taxon>Lachnospirales</taxon>
        <taxon>Lachnospiraceae</taxon>
        <taxon>Mediterraneibacter</taxon>
    </lineage>
</organism>
<dbReference type="EMBL" id="NIHW01000016">
    <property type="protein sequence ID" value="PLT87021.1"/>
    <property type="molecule type" value="Genomic_DNA"/>
</dbReference>
<feature type="transmembrane region" description="Helical" evidence="1">
    <location>
        <begin position="32"/>
        <end position="54"/>
    </location>
</feature>
<sequence>MIILKWIGRLLAIPVLLLISLAWLVVKAITALYGLCYGLLGIGIVVAMLLFLAYQEWANVIALIVIAVAAFAILFAGTFIQVMLEEANSGLRRLLKA</sequence>
<name>A0A2N5Q032_MEDGN</name>
<evidence type="ECO:0000256" key="1">
    <source>
        <dbReference type="SAM" id="Phobius"/>
    </source>
</evidence>
<dbReference type="Proteomes" id="UP000234840">
    <property type="component" value="Unassembled WGS sequence"/>
</dbReference>
<evidence type="ECO:0000313" key="2">
    <source>
        <dbReference type="EMBL" id="PLT87021.1"/>
    </source>
</evidence>
<evidence type="ECO:0000313" key="3">
    <source>
        <dbReference type="Proteomes" id="UP000234840"/>
    </source>
</evidence>
<feature type="transmembrane region" description="Helical" evidence="1">
    <location>
        <begin position="6"/>
        <end position="25"/>
    </location>
</feature>
<dbReference type="AlphaFoldDB" id="A0A2N5Q032"/>
<feature type="transmembrane region" description="Helical" evidence="1">
    <location>
        <begin position="60"/>
        <end position="84"/>
    </location>
</feature>
<gene>
    <name evidence="2" type="ORF">CDL20_07775</name>
</gene>
<proteinExistence type="predicted"/>
<comment type="caution">
    <text evidence="2">The sequence shown here is derived from an EMBL/GenBank/DDBJ whole genome shotgun (WGS) entry which is preliminary data.</text>
</comment>
<accession>A0A2N5Q032</accession>
<reference evidence="2 3" key="1">
    <citation type="journal article" date="2017" name="Genome Med.">
        <title>A novel Ruminococcus gnavus clade enriched in inflammatory bowel disease patients.</title>
        <authorList>
            <person name="Hall A.B."/>
            <person name="Yassour M."/>
            <person name="Sauk J."/>
            <person name="Garner A."/>
            <person name="Jiang X."/>
            <person name="Arthur T."/>
            <person name="Lagoudas G.K."/>
            <person name="Vatanen T."/>
            <person name="Fornelos N."/>
            <person name="Wilson R."/>
            <person name="Bertha M."/>
            <person name="Cohen M."/>
            <person name="Garber J."/>
            <person name="Khalili H."/>
            <person name="Gevers D."/>
            <person name="Ananthakrishnan A.N."/>
            <person name="Kugathasan S."/>
            <person name="Lander E.S."/>
            <person name="Blainey P."/>
            <person name="Vlamakis H."/>
            <person name="Xavier R.J."/>
            <person name="Huttenhower C."/>
        </authorList>
    </citation>
    <scope>NUCLEOTIDE SEQUENCE [LARGE SCALE GENOMIC DNA]</scope>
    <source>
        <strain evidence="2 3">RJX1128</strain>
    </source>
</reference>
<keyword evidence="1" id="KW-0472">Membrane</keyword>
<protein>
    <submittedName>
        <fullName evidence="2">Uncharacterized protein</fullName>
    </submittedName>
</protein>
<keyword evidence="1" id="KW-1133">Transmembrane helix</keyword>
<keyword evidence="1" id="KW-0812">Transmembrane</keyword>